<protein>
    <submittedName>
        <fullName evidence="1">Uncharacterized protein</fullName>
    </submittedName>
</protein>
<dbReference type="EMBL" id="ML208276">
    <property type="protein sequence ID" value="TFK73355.1"/>
    <property type="molecule type" value="Genomic_DNA"/>
</dbReference>
<name>A0ACD3B6G1_9AGAR</name>
<evidence type="ECO:0000313" key="1">
    <source>
        <dbReference type="EMBL" id="TFK73355.1"/>
    </source>
</evidence>
<evidence type="ECO:0000313" key="2">
    <source>
        <dbReference type="Proteomes" id="UP000308600"/>
    </source>
</evidence>
<reference evidence="1 2" key="1">
    <citation type="journal article" date="2019" name="Nat. Ecol. Evol.">
        <title>Megaphylogeny resolves global patterns of mushroom evolution.</title>
        <authorList>
            <person name="Varga T."/>
            <person name="Krizsan K."/>
            <person name="Foldi C."/>
            <person name="Dima B."/>
            <person name="Sanchez-Garcia M."/>
            <person name="Sanchez-Ramirez S."/>
            <person name="Szollosi G.J."/>
            <person name="Szarkandi J.G."/>
            <person name="Papp V."/>
            <person name="Albert L."/>
            <person name="Andreopoulos W."/>
            <person name="Angelini C."/>
            <person name="Antonin V."/>
            <person name="Barry K.W."/>
            <person name="Bougher N.L."/>
            <person name="Buchanan P."/>
            <person name="Buyck B."/>
            <person name="Bense V."/>
            <person name="Catcheside P."/>
            <person name="Chovatia M."/>
            <person name="Cooper J."/>
            <person name="Damon W."/>
            <person name="Desjardin D."/>
            <person name="Finy P."/>
            <person name="Geml J."/>
            <person name="Haridas S."/>
            <person name="Hughes K."/>
            <person name="Justo A."/>
            <person name="Karasinski D."/>
            <person name="Kautmanova I."/>
            <person name="Kiss B."/>
            <person name="Kocsube S."/>
            <person name="Kotiranta H."/>
            <person name="LaButti K.M."/>
            <person name="Lechner B.E."/>
            <person name="Liimatainen K."/>
            <person name="Lipzen A."/>
            <person name="Lukacs Z."/>
            <person name="Mihaltcheva S."/>
            <person name="Morgado L.N."/>
            <person name="Niskanen T."/>
            <person name="Noordeloos M.E."/>
            <person name="Ohm R.A."/>
            <person name="Ortiz-Santana B."/>
            <person name="Ovrebo C."/>
            <person name="Racz N."/>
            <person name="Riley R."/>
            <person name="Savchenko A."/>
            <person name="Shiryaev A."/>
            <person name="Soop K."/>
            <person name="Spirin V."/>
            <person name="Szebenyi C."/>
            <person name="Tomsovsky M."/>
            <person name="Tulloss R.E."/>
            <person name="Uehling J."/>
            <person name="Grigoriev I.V."/>
            <person name="Vagvolgyi C."/>
            <person name="Papp T."/>
            <person name="Martin F.M."/>
            <person name="Miettinen O."/>
            <person name="Hibbett D.S."/>
            <person name="Nagy L.G."/>
        </authorList>
    </citation>
    <scope>NUCLEOTIDE SEQUENCE [LARGE SCALE GENOMIC DNA]</scope>
    <source>
        <strain evidence="1 2">NL-1719</strain>
    </source>
</reference>
<sequence length="212" mass="23542">MSSTSSLFPSQTTSPDNSNGGNSSMQRGANYFFGFLITFVALLLLFVGCGIGSRRRSRRRGLMASADDPWGDGFTPQSRVTQPEPDFWEPSFTKGGDDWGTMMPLSMTTISQLAVAPSDTTLNPSNSRTSHRHRFLPSFSYHPWLSSPRQTDSDPGKPTVVMVEQPPVPQTLQVSMMIAMPSMHRYPNDRQEDPPPVEYQLGIVQLPWDKGL</sequence>
<proteinExistence type="predicted"/>
<keyword evidence="2" id="KW-1185">Reference proteome</keyword>
<dbReference type="Proteomes" id="UP000308600">
    <property type="component" value="Unassembled WGS sequence"/>
</dbReference>
<organism evidence="1 2">
    <name type="scientific">Pluteus cervinus</name>
    <dbReference type="NCBI Taxonomy" id="181527"/>
    <lineage>
        <taxon>Eukaryota</taxon>
        <taxon>Fungi</taxon>
        <taxon>Dikarya</taxon>
        <taxon>Basidiomycota</taxon>
        <taxon>Agaricomycotina</taxon>
        <taxon>Agaricomycetes</taxon>
        <taxon>Agaricomycetidae</taxon>
        <taxon>Agaricales</taxon>
        <taxon>Pluteineae</taxon>
        <taxon>Pluteaceae</taxon>
        <taxon>Pluteus</taxon>
    </lineage>
</organism>
<accession>A0ACD3B6G1</accession>
<gene>
    <name evidence="1" type="ORF">BDN72DRAFT_956562</name>
</gene>